<dbReference type="AlphaFoldDB" id="W2SRP7"/>
<protein>
    <submittedName>
        <fullName evidence="1">Uncharacterized protein</fullName>
    </submittedName>
</protein>
<reference evidence="2" key="1">
    <citation type="journal article" date="2014" name="Nat. Genet.">
        <title>Genome of the human hookworm Necator americanus.</title>
        <authorList>
            <person name="Tang Y.T."/>
            <person name="Gao X."/>
            <person name="Rosa B.A."/>
            <person name="Abubucker S."/>
            <person name="Hallsworth-Pepin K."/>
            <person name="Martin J."/>
            <person name="Tyagi R."/>
            <person name="Heizer E."/>
            <person name="Zhang X."/>
            <person name="Bhonagiri-Palsikar V."/>
            <person name="Minx P."/>
            <person name="Warren W.C."/>
            <person name="Wang Q."/>
            <person name="Zhan B."/>
            <person name="Hotez P.J."/>
            <person name="Sternberg P.W."/>
            <person name="Dougall A."/>
            <person name="Gaze S.T."/>
            <person name="Mulvenna J."/>
            <person name="Sotillo J."/>
            <person name="Ranganathan S."/>
            <person name="Rabelo E.M."/>
            <person name="Wilson R.K."/>
            <person name="Felgner P.L."/>
            <person name="Bethony J."/>
            <person name="Hawdon J.M."/>
            <person name="Gasser R.B."/>
            <person name="Loukas A."/>
            <person name="Mitreva M."/>
        </authorList>
    </citation>
    <scope>NUCLEOTIDE SEQUENCE [LARGE SCALE GENOMIC DNA]</scope>
</reference>
<sequence>MYVDEIRLRIEVVYDKFITSLIGKTLMNRELDARDCGEEIFDISLGFLYHVDNKMQGYISGIN</sequence>
<dbReference type="EMBL" id="KI667868">
    <property type="protein sequence ID" value="ETN71536.1"/>
    <property type="molecule type" value="Genomic_DNA"/>
</dbReference>
<dbReference type="Proteomes" id="UP000053676">
    <property type="component" value="Unassembled WGS sequence"/>
</dbReference>
<dbReference type="KEGG" id="nai:NECAME_14185"/>
<keyword evidence="2" id="KW-1185">Reference proteome</keyword>
<gene>
    <name evidence="1" type="ORF">NECAME_14185</name>
</gene>
<evidence type="ECO:0000313" key="1">
    <source>
        <dbReference type="EMBL" id="ETN71536.1"/>
    </source>
</evidence>
<evidence type="ECO:0000313" key="2">
    <source>
        <dbReference type="Proteomes" id="UP000053676"/>
    </source>
</evidence>
<name>W2SRP7_NECAM</name>
<organism evidence="1 2">
    <name type="scientific">Necator americanus</name>
    <name type="common">Human hookworm</name>
    <dbReference type="NCBI Taxonomy" id="51031"/>
    <lineage>
        <taxon>Eukaryota</taxon>
        <taxon>Metazoa</taxon>
        <taxon>Ecdysozoa</taxon>
        <taxon>Nematoda</taxon>
        <taxon>Chromadorea</taxon>
        <taxon>Rhabditida</taxon>
        <taxon>Rhabditina</taxon>
        <taxon>Rhabditomorpha</taxon>
        <taxon>Strongyloidea</taxon>
        <taxon>Ancylostomatidae</taxon>
        <taxon>Bunostominae</taxon>
        <taxon>Necator</taxon>
    </lineage>
</organism>
<proteinExistence type="predicted"/>
<accession>W2SRP7</accession>